<feature type="compositionally biased region" description="Polar residues" evidence="1">
    <location>
        <begin position="1297"/>
        <end position="1326"/>
    </location>
</feature>
<comment type="caution">
    <text evidence="2">The sequence shown here is derived from an EMBL/GenBank/DDBJ whole genome shotgun (WGS) entry which is preliminary data.</text>
</comment>
<feature type="compositionally biased region" description="Polar residues" evidence="1">
    <location>
        <begin position="372"/>
        <end position="381"/>
    </location>
</feature>
<feature type="compositionally biased region" description="Polar residues" evidence="1">
    <location>
        <begin position="530"/>
        <end position="546"/>
    </location>
</feature>
<evidence type="ECO:0000313" key="3">
    <source>
        <dbReference type="Proteomes" id="UP001519460"/>
    </source>
</evidence>
<feature type="compositionally biased region" description="Low complexity" evidence="1">
    <location>
        <begin position="1234"/>
        <end position="1249"/>
    </location>
</feature>
<sequence length="1453" mass="156038">MASLLVLGGSNFRGNFSMYERHPRRFAPDPPPGCLPHTLHNGSNGSSQGSFLGASLTVGGKPSTGFHGSSNLSYSHGSDSFRTLPNSNVGCSSYSDVGKYPVTQGCESRNLADESSSSYVPWSTKILRDVSNQMNHQATVGRMDHLTSRYGGAVVHTSKPSTSDHKTSRTVSSASYPHHRKNTNQEKLHGLPASSNRHHCVNRDFSACVSVVCPTDHQRSYRQPGELQPTSSMPDLRRETVVLSQHLPTKHDDRRRFRKSDPQGRRSDGAPSRRWGSRISLGNDKTNSFDLDDTDDIDSWSDTTEVIYPPSEPDSVDTYASTYKVFAVEGSNRQSGQKSKRVFAIGGDDVDSESTDPVSLEDQDEDDANDDTLITSTASTPSDERELMPPGTPDKELFVKENFESVSFTPVPMDKFSQQVATLERAAEIDPASMPFSPRLSLSSRFLSRSQFGGMRMAGGASSPQPDNWFDPLRKGKSEMARAMDETRRRLADMNWRTGGLIQESPEKEDPPSPPTKLDNKEPSYPPARVTQNAQGSPGVTSSPSPRTLRRFWADFTLPHQAIKEENPLPRIPVPQSLHHLKGDKGGTTNGSKIPLPSAPTARQATCSAELLPQSPTWSDCGVRPRPPMSPDLRSAQAHRLAQLSHDMKPVGLTTPPPASTPPQSPRLCRSRITSRPPRSPLSPDLRSPQSPRSPHSPVSPKPPPGPSSPRPPRSPHTSRTTRAPHSSDANAPNSPKPPRSPLSLRSSRAVSHSPDPKSARSPVPPKKPPRSLPPLKTGIASSRSCPQSPSSSAPPSPTPDGSRGVEASRQPPKKPPRIHKDRDKSPVPPSPTRRVPASSTHTTPASPTHGSSSLTARERRRSSSSSRQGEVNGTGNGTAPPVRQAPSYFRTTKSSRLKSASAGNLIKQAETQSRSNETKVESGAKKRLGKGRLSSSRLAMYASTPNLAGFQENDEETETEQTPAAPASNLRALADLSLSVPDINCLDDPTSTDSSSSSGHVPGDRKRSVQKVSTARSPGRLSLPPSNLLTTELHLAGDDQGSGLSLDNKDSHLMPPPATTNLPPRVTQSSLLRRAAQVRKRSTSELTLEQAKSILLGNSGILGANHTSPDDESPTSSPPGQSKLTDSTSSESSQRTLSSASSATVRPVSSRTRSASSHTNSTSSAVFEPDTVSGGDYPDSVYTPASTLAVAEEIERTATQLRRERERAAAAALGASRYDPPERDTSSRPKTPVRTGDVTSVTSGSGVVHLTLKDGKGKSVSPPDSANHSDEAPEVSVRDRIAQYSKTAPSRGSLDSGRSQSPLGMSPRSTTSTASPGVSSVTVASSGNQELMQTCTSVLADLRMATQRAKDLHSQIQSSGTTVESRQQMMSMMSETFHETHLTLAQLALQSPVSDNPKPPSCPLVGEGAGTVDTAVMDKARDMLQPFVSYLSRELSDELIKLIRDRLEGNPQ</sequence>
<proteinExistence type="predicted"/>
<gene>
    <name evidence="2" type="ORF">BaRGS_00021600</name>
</gene>
<feature type="compositionally biased region" description="Low complexity" evidence="1">
    <location>
        <begin position="1115"/>
        <end position="1167"/>
    </location>
</feature>
<accession>A0ABD0KK03</accession>
<protein>
    <submittedName>
        <fullName evidence="2">Uncharacterized protein</fullName>
    </submittedName>
</protein>
<evidence type="ECO:0000313" key="2">
    <source>
        <dbReference type="EMBL" id="KAK7487105.1"/>
    </source>
</evidence>
<reference evidence="2 3" key="1">
    <citation type="journal article" date="2023" name="Sci. Data">
        <title>Genome assembly of the Korean intertidal mud-creeper Batillaria attramentaria.</title>
        <authorList>
            <person name="Patra A.K."/>
            <person name="Ho P.T."/>
            <person name="Jun S."/>
            <person name="Lee S.J."/>
            <person name="Kim Y."/>
            <person name="Won Y.J."/>
        </authorList>
    </citation>
    <scope>NUCLEOTIDE SEQUENCE [LARGE SCALE GENOMIC DNA]</scope>
    <source>
        <strain evidence="2">Wonlab-2016</strain>
    </source>
</reference>
<feature type="compositionally biased region" description="Basic and acidic residues" evidence="1">
    <location>
        <begin position="1268"/>
        <end position="1282"/>
    </location>
</feature>
<keyword evidence="3" id="KW-1185">Reference proteome</keyword>
<feature type="region of interest" description="Disordered" evidence="1">
    <location>
        <begin position="1202"/>
        <end position="1326"/>
    </location>
</feature>
<feature type="compositionally biased region" description="Basic and acidic residues" evidence="1">
    <location>
        <begin position="382"/>
        <end position="391"/>
    </location>
</feature>
<name>A0ABD0KK03_9CAEN</name>
<feature type="compositionally biased region" description="Pro residues" evidence="1">
    <location>
        <begin position="655"/>
        <end position="665"/>
    </location>
</feature>
<feature type="region of interest" description="Disordered" evidence="1">
    <location>
        <begin position="154"/>
        <end position="194"/>
    </location>
</feature>
<feature type="compositionally biased region" description="Low complexity" evidence="1">
    <location>
        <begin position="716"/>
        <end position="734"/>
    </location>
</feature>
<feature type="compositionally biased region" description="Low complexity" evidence="1">
    <location>
        <begin position="671"/>
        <end position="697"/>
    </location>
</feature>
<feature type="compositionally biased region" description="Basic and acidic residues" evidence="1">
    <location>
        <begin position="249"/>
        <end position="268"/>
    </location>
</feature>
<feature type="compositionally biased region" description="Low complexity" evidence="1">
    <location>
        <begin position="833"/>
        <end position="856"/>
    </location>
</feature>
<feature type="compositionally biased region" description="Low complexity" evidence="1">
    <location>
        <begin position="988"/>
        <end position="999"/>
    </location>
</feature>
<organism evidence="2 3">
    <name type="scientific">Batillaria attramentaria</name>
    <dbReference type="NCBI Taxonomy" id="370345"/>
    <lineage>
        <taxon>Eukaryota</taxon>
        <taxon>Metazoa</taxon>
        <taxon>Spiralia</taxon>
        <taxon>Lophotrochozoa</taxon>
        <taxon>Mollusca</taxon>
        <taxon>Gastropoda</taxon>
        <taxon>Caenogastropoda</taxon>
        <taxon>Sorbeoconcha</taxon>
        <taxon>Cerithioidea</taxon>
        <taxon>Batillariidae</taxon>
        <taxon>Batillaria</taxon>
    </lineage>
</organism>
<feature type="region of interest" description="Disordered" evidence="1">
    <location>
        <begin position="492"/>
        <end position="548"/>
    </location>
</feature>
<feature type="compositionally biased region" description="Polar residues" evidence="1">
    <location>
        <begin position="890"/>
        <end position="903"/>
    </location>
</feature>
<feature type="compositionally biased region" description="Pro residues" evidence="1">
    <location>
        <begin position="763"/>
        <end position="773"/>
    </location>
</feature>
<evidence type="ECO:0000256" key="1">
    <source>
        <dbReference type="SAM" id="MobiDB-lite"/>
    </source>
</evidence>
<feature type="compositionally biased region" description="Low complexity" evidence="1">
    <location>
        <begin position="774"/>
        <end position="792"/>
    </location>
</feature>
<feature type="compositionally biased region" description="Acidic residues" evidence="1">
    <location>
        <begin position="348"/>
        <end position="370"/>
    </location>
</feature>
<feature type="region of interest" description="Disordered" evidence="1">
    <location>
        <begin position="562"/>
        <end position="1068"/>
    </location>
</feature>
<dbReference type="EMBL" id="JACVVK020000169">
    <property type="protein sequence ID" value="KAK7487105.1"/>
    <property type="molecule type" value="Genomic_DNA"/>
</dbReference>
<dbReference type="Proteomes" id="UP001519460">
    <property type="component" value="Unassembled WGS sequence"/>
</dbReference>
<feature type="region of interest" description="Disordered" evidence="1">
    <location>
        <begin position="216"/>
        <end position="296"/>
    </location>
</feature>
<feature type="compositionally biased region" description="Pro residues" evidence="1">
    <location>
        <begin position="698"/>
        <end position="715"/>
    </location>
</feature>
<feature type="region of interest" description="Disordered" evidence="1">
    <location>
        <begin position="1101"/>
        <end position="1180"/>
    </location>
</feature>
<feature type="region of interest" description="Disordered" evidence="1">
    <location>
        <begin position="23"/>
        <end position="42"/>
    </location>
</feature>
<feature type="region of interest" description="Disordered" evidence="1">
    <location>
        <begin position="335"/>
        <end position="391"/>
    </location>
</feature>